<dbReference type="InterPro" id="IPR003594">
    <property type="entry name" value="HATPase_dom"/>
</dbReference>
<gene>
    <name evidence="3" type="ORF">FCI23_19535</name>
</gene>
<dbReference type="SMART" id="SM00091">
    <property type="entry name" value="PAS"/>
    <property type="match status" value="2"/>
</dbReference>
<dbReference type="InterPro" id="IPR036890">
    <property type="entry name" value="HATPase_C_sf"/>
</dbReference>
<dbReference type="Gene3D" id="3.30.565.10">
    <property type="entry name" value="Histidine kinase-like ATPase, C-terminal domain"/>
    <property type="match status" value="1"/>
</dbReference>
<dbReference type="SUPFAM" id="SSF55781">
    <property type="entry name" value="GAF domain-like"/>
    <property type="match status" value="1"/>
</dbReference>
<dbReference type="PROSITE" id="PS50112">
    <property type="entry name" value="PAS"/>
    <property type="match status" value="1"/>
</dbReference>
<dbReference type="SMART" id="SM00065">
    <property type="entry name" value="GAF"/>
    <property type="match status" value="1"/>
</dbReference>
<dbReference type="InterPro" id="IPR013656">
    <property type="entry name" value="PAS_4"/>
</dbReference>
<evidence type="ECO:0000259" key="2">
    <source>
        <dbReference type="PROSITE" id="PS50112"/>
    </source>
</evidence>
<accession>A0A4U0T832</accession>
<name>A0A4U0T832_9ACTN</name>
<keyword evidence="1" id="KW-0378">Hydrolase</keyword>
<dbReference type="Pfam" id="PF01590">
    <property type="entry name" value="GAF"/>
    <property type="match status" value="1"/>
</dbReference>
<dbReference type="InterPro" id="IPR029016">
    <property type="entry name" value="GAF-like_dom_sf"/>
</dbReference>
<dbReference type="Pfam" id="PF00989">
    <property type="entry name" value="PAS"/>
    <property type="match status" value="1"/>
</dbReference>
<dbReference type="Gene3D" id="3.60.40.10">
    <property type="entry name" value="PPM-type phosphatase domain"/>
    <property type="match status" value="1"/>
</dbReference>
<dbReference type="NCBIfam" id="TIGR00229">
    <property type="entry name" value="sensory_box"/>
    <property type="match status" value="1"/>
</dbReference>
<protein>
    <submittedName>
        <fullName evidence="3">PAS domain S-box protein</fullName>
    </submittedName>
</protein>
<dbReference type="SUPFAM" id="SSF55874">
    <property type="entry name" value="ATPase domain of HSP90 chaperone/DNA topoisomerase II/histidine kinase"/>
    <property type="match status" value="1"/>
</dbReference>
<dbReference type="SUPFAM" id="SSF81606">
    <property type="entry name" value="PP2C-like"/>
    <property type="match status" value="1"/>
</dbReference>
<dbReference type="AlphaFoldDB" id="A0A4U0T832"/>
<evidence type="ECO:0000313" key="3">
    <source>
        <dbReference type="EMBL" id="TKA09985.1"/>
    </source>
</evidence>
<dbReference type="FunFam" id="3.60.40.10:FF:000031">
    <property type="entry name" value="PAS sensor protein"/>
    <property type="match status" value="1"/>
</dbReference>
<dbReference type="InterPro" id="IPR052016">
    <property type="entry name" value="Bact_Sigma-Reg"/>
</dbReference>
<dbReference type="SMART" id="SM00331">
    <property type="entry name" value="PP2C_SIG"/>
    <property type="match status" value="1"/>
</dbReference>
<feature type="domain" description="PAS" evidence="2">
    <location>
        <begin position="1"/>
        <end position="62"/>
    </location>
</feature>
<dbReference type="InterPro" id="IPR035965">
    <property type="entry name" value="PAS-like_dom_sf"/>
</dbReference>
<dbReference type="FunFam" id="3.30.565.10:FF:000028">
    <property type="entry name" value="PAS sensor protein"/>
    <property type="match status" value="1"/>
</dbReference>
<dbReference type="SUPFAM" id="SSF55785">
    <property type="entry name" value="PYP-like sensor domain (PAS domain)"/>
    <property type="match status" value="2"/>
</dbReference>
<dbReference type="GO" id="GO:0006355">
    <property type="term" value="P:regulation of DNA-templated transcription"/>
    <property type="evidence" value="ECO:0007669"/>
    <property type="project" value="InterPro"/>
</dbReference>
<reference evidence="3 4" key="1">
    <citation type="submission" date="2019-04" db="EMBL/GenBank/DDBJ databases">
        <title>Streptomyces oryziradicis sp. nov., a novel actinomycete isolated from rhizosphere soil of rice (Oryza sativa L.).</title>
        <authorList>
            <person name="Li C."/>
        </authorList>
    </citation>
    <scope>NUCLEOTIDE SEQUENCE [LARGE SCALE GENOMIC DNA]</scope>
    <source>
        <strain evidence="3 4">NEAU-C40</strain>
    </source>
</reference>
<dbReference type="FunFam" id="3.30.450.40:FF:000035">
    <property type="entry name" value="PAS sensor protein"/>
    <property type="match status" value="1"/>
</dbReference>
<dbReference type="CDD" id="cd16936">
    <property type="entry name" value="HATPase_RsbW-like"/>
    <property type="match status" value="1"/>
</dbReference>
<sequence length="806" mass="87044">MTGAAIAVVDADGMVVGWTQAAERLVGYSAAEVVGRPAAVMLPSAEDRAKASAFARRCRARGRWSGLAALRHRDGRRLDVSLRVSPLSGQDGRAQWLVSATGMATVSSWAANGSVLESLLTRAPIGIGVRDLQLRCTWVNDTMEVQDGIPREERLGRRLAEVLPGGESQGEAEACEGVMRRVLNSGTPAVDHPYRAWPPADRHREHAFSVSFFRIEDADGHALGVCIMSVDVTSRQRARERLAVLSEASTRIGSTLDVMRTGQELADLAVPLLADIVTVDLAESVPLGEEPLARLGPDAGRIPAFRRAGLASIRPGAPDAWWTRGETVFVPPTSPFLRVLSSGKSHLEPVIDTSPGTWFDHHPARAEKIRECGIHSWMIVPIHARGTVLGIAVFVRTEDPVPFEQDDLLLAEELVTRAALSLDNANRYTRERAAALALQRNLLPQHLTGGSAVEVASRYLPADLHYGAGGDWFDVIPLSGARVALVVGDVVGHGINAAATMGRLRTAVHTLADMDLPPDELLAHLDDLAIRLIEEDADAKDKEGIAAAVLGVTCLYAVYDPVTRRCTMARAGHPPPAIVDPHGHVTFPDLPAGTPLGLGMVPFESVELELPEGSVLAFYTDGLVESRDQDIDTGMHRLATALAHPRLPLEDLCSALLDTLPAAAPYDDVTLLLARTRTLSPDQVVSWDLPTDPAVVSTARSLALRQLTQWALQELVTTTELIVSELVTNAIRHGTGPIRLRLIRHQLLTCEVSDTSNSLPRLRHARTTDESGRGLFLIAQLSHRRGTRHTTDGKTVWAEQELPPGT</sequence>
<dbReference type="GO" id="GO:0016791">
    <property type="term" value="F:phosphatase activity"/>
    <property type="evidence" value="ECO:0007669"/>
    <property type="project" value="TreeGrafter"/>
</dbReference>
<evidence type="ECO:0000256" key="1">
    <source>
        <dbReference type="ARBA" id="ARBA00022801"/>
    </source>
</evidence>
<dbReference type="CDD" id="cd00130">
    <property type="entry name" value="PAS"/>
    <property type="match status" value="2"/>
</dbReference>
<dbReference type="Proteomes" id="UP000305778">
    <property type="component" value="Unassembled WGS sequence"/>
</dbReference>
<dbReference type="Gene3D" id="3.30.450.40">
    <property type="match status" value="1"/>
</dbReference>
<dbReference type="Gene3D" id="3.30.450.20">
    <property type="entry name" value="PAS domain"/>
    <property type="match status" value="2"/>
</dbReference>
<dbReference type="PANTHER" id="PTHR43156">
    <property type="entry name" value="STAGE II SPORULATION PROTEIN E-RELATED"/>
    <property type="match status" value="1"/>
</dbReference>
<dbReference type="InterPro" id="IPR001932">
    <property type="entry name" value="PPM-type_phosphatase-like_dom"/>
</dbReference>
<dbReference type="EMBL" id="SUMC01000018">
    <property type="protein sequence ID" value="TKA09985.1"/>
    <property type="molecule type" value="Genomic_DNA"/>
</dbReference>
<dbReference type="InterPro" id="IPR003018">
    <property type="entry name" value="GAF"/>
</dbReference>
<comment type="caution">
    <text evidence="3">The sequence shown here is derived from an EMBL/GenBank/DDBJ whole genome shotgun (WGS) entry which is preliminary data.</text>
</comment>
<dbReference type="InterPro" id="IPR013767">
    <property type="entry name" value="PAS_fold"/>
</dbReference>
<dbReference type="Pfam" id="PF08448">
    <property type="entry name" value="PAS_4"/>
    <property type="match status" value="1"/>
</dbReference>
<keyword evidence="4" id="KW-1185">Reference proteome</keyword>
<dbReference type="PANTHER" id="PTHR43156:SF2">
    <property type="entry name" value="STAGE II SPORULATION PROTEIN E"/>
    <property type="match status" value="1"/>
</dbReference>
<dbReference type="InterPro" id="IPR036457">
    <property type="entry name" value="PPM-type-like_dom_sf"/>
</dbReference>
<dbReference type="InterPro" id="IPR000014">
    <property type="entry name" value="PAS"/>
</dbReference>
<dbReference type="OrthoDB" id="118142at2"/>
<proteinExistence type="predicted"/>
<organism evidence="3 4">
    <name type="scientific">Actinacidiphila oryziradicis</name>
    <dbReference type="NCBI Taxonomy" id="2571141"/>
    <lineage>
        <taxon>Bacteria</taxon>
        <taxon>Bacillati</taxon>
        <taxon>Actinomycetota</taxon>
        <taxon>Actinomycetes</taxon>
        <taxon>Kitasatosporales</taxon>
        <taxon>Streptomycetaceae</taxon>
        <taxon>Actinacidiphila</taxon>
    </lineage>
</organism>
<dbReference type="Pfam" id="PF07228">
    <property type="entry name" value="SpoIIE"/>
    <property type="match status" value="1"/>
</dbReference>
<evidence type="ECO:0000313" key="4">
    <source>
        <dbReference type="Proteomes" id="UP000305778"/>
    </source>
</evidence>
<dbReference type="Pfam" id="PF13581">
    <property type="entry name" value="HATPase_c_2"/>
    <property type="match status" value="1"/>
</dbReference>